<dbReference type="Pfam" id="PF02585">
    <property type="entry name" value="PIG-L"/>
    <property type="match status" value="1"/>
</dbReference>
<dbReference type="PANTHER" id="PTHR12993">
    <property type="entry name" value="N-ACETYLGLUCOSAMINYL-PHOSPHATIDYLINOSITOL DE-N-ACETYLASE-RELATED"/>
    <property type="match status" value="1"/>
</dbReference>
<dbReference type="GO" id="GO:0016811">
    <property type="term" value="F:hydrolase activity, acting on carbon-nitrogen (but not peptide) bonds, in linear amides"/>
    <property type="evidence" value="ECO:0007669"/>
    <property type="project" value="TreeGrafter"/>
</dbReference>
<keyword evidence="2" id="KW-1185">Reference proteome</keyword>
<organism evidence="1 2">
    <name type="scientific">Larsenimonas rhizosphaerae</name>
    <dbReference type="NCBI Taxonomy" id="2944682"/>
    <lineage>
        <taxon>Bacteria</taxon>
        <taxon>Pseudomonadati</taxon>
        <taxon>Pseudomonadota</taxon>
        <taxon>Gammaproteobacteria</taxon>
        <taxon>Oceanospirillales</taxon>
        <taxon>Halomonadaceae</taxon>
        <taxon>Larsenimonas</taxon>
    </lineage>
</organism>
<comment type="caution">
    <text evidence="1">The sequence shown here is derived from an EMBL/GenBank/DDBJ whole genome shotgun (WGS) entry which is preliminary data.</text>
</comment>
<dbReference type="Gene3D" id="3.40.50.10320">
    <property type="entry name" value="LmbE-like"/>
    <property type="match status" value="1"/>
</dbReference>
<sequence length="405" mass="45353">MTLLETRATGKDSASFSLVHGGTLDITFNIGVSRRPWQQPLPTATLHQPGQPEVVFTLDRDHIEQRLTWPLHEETIHAEMRLTLKGATLSSTPVTRLWPRPQLKGPWLVIAPHPDDAELAAGGLYTTHADDTYIVTLSAGEKLKSLERQYLSGLDDTLEAARQRKAQWRTWNVIATPLLSGITPERSTLIGMPDGMGWALVHDQQTITPDIPVESLRQHNHRRLPSPSSSGLVRQDIIAPLTELIHEIKPATILVTDPEFDPHPDHQAASLALALALADSDHQPEAILMYANHYQGGYPPGPACQPAWTPPDSIAVKQLFHDAPAPYHHVLSPELQKHKALLLDSMSDLSYRFSPRQQRRKARRSGFTSRFAVERDPYFQAAIRSTEFFRCIETKAFLDGWAREI</sequence>
<protein>
    <submittedName>
        <fullName evidence="1">PIG-L family deacetylase</fullName>
    </submittedName>
</protein>
<evidence type="ECO:0000313" key="2">
    <source>
        <dbReference type="Proteomes" id="UP001165678"/>
    </source>
</evidence>
<dbReference type="SUPFAM" id="SSF102588">
    <property type="entry name" value="LmbE-like"/>
    <property type="match status" value="1"/>
</dbReference>
<proteinExistence type="predicted"/>
<accession>A0AA41ZEQ3</accession>
<dbReference type="PANTHER" id="PTHR12993:SF29">
    <property type="entry name" value="BLR3841 PROTEIN"/>
    <property type="match status" value="1"/>
</dbReference>
<dbReference type="Proteomes" id="UP001165678">
    <property type="component" value="Unassembled WGS sequence"/>
</dbReference>
<dbReference type="InterPro" id="IPR003737">
    <property type="entry name" value="GlcNAc_PI_deacetylase-related"/>
</dbReference>
<dbReference type="InterPro" id="IPR024078">
    <property type="entry name" value="LmbE-like_dom_sf"/>
</dbReference>
<gene>
    <name evidence="1" type="ORF">OQ287_04295</name>
</gene>
<name>A0AA41ZEQ3_9GAMM</name>
<dbReference type="AlphaFoldDB" id="A0AA41ZEQ3"/>
<dbReference type="RefSeq" id="WP_265895699.1">
    <property type="nucleotide sequence ID" value="NZ_JAPIVE010000001.1"/>
</dbReference>
<dbReference type="EMBL" id="JAPIVE010000001">
    <property type="protein sequence ID" value="MCX2523452.1"/>
    <property type="molecule type" value="Genomic_DNA"/>
</dbReference>
<evidence type="ECO:0000313" key="1">
    <source>
        <dbReference type="EMBL" id="MCX2523452.1"/>
    </source>
</evidence>
<reference evidence="1" key="1">
    <citation type="submission" date="2022-11" db="EMBL/GenBank/DDBJ databases">
        <title>Larsenimonas rhizosphaerae sp. nov., isolated from a tidal mudflat.</title>
        <authorList>
            <person name="Lee S.D."/>
            <person name="Kim I.S."/>
        </authorList>
    </citation>
    <scope>NUCLEOTIDE SEQUENCE</scope>
    <source>
        <strain evidence="1">GH2-1</strain>
    </source>
</reference>